<reference evidence="2" key="1">
    <citation type="journal article" date="2019" name="Int. J. Syst. Evol. Microbiol.">
        <title>The Global Catalogue of Microorganisms (GCM) 10K type strain sequencing project: providing services to taxonomists for standard genome sequencing and annotation.</title>
        <authorList>
            <consortium name="The Broad Institute Genomics Platform"/>
            <consortium name="The Broad Institute Genome Sequencing Center for Infectious Disease"/>
            <person name="Wu L."/>
            <person name="Ma J."/>
        </authorList>
    </citation>
    <scope>NUCLEOTIDE SEQUENCE [LARGE SCALE GENOMIC DNA]</scope>
    <source>
        <strain evidence="2">CCUG 58127</strain>
    </source>
</reference>
<dbReference type="Proteomes" id="UP001596298">
    <property type="component" value="Unassembled WGS sequence"/>
</dbReference>
<keyword evidence="2" id="KW-1185">Reference proteome</keyword>
<gene>
    <name evidence="1" type="ORF">ACFQDH_21750</name>
</gene>
<dbReference type="EMBL" id="JBHSWH010000001">
    <property type="protein sequence ID" value="MFC6707787.1"/>
    <property type="molecule type" value="Genomic_DNA"/>
</dbReference>
<name>A0ABW2ALT5_9MICO</name>
<evidence type="ECO:0000313" key="2">
    <source>
        <dbReference type="Proteomes" id="UP001596298"/>
    </source>
</evidence>
<protein>
    <submittedName>
        <fullName evidence="1">Uncharacterized protein</fullName>
    </submittedName>
</protein>
<evidence type="ECO:0000313" key="1">
    <source>
        <dbReference type="EMBL" id="MFC6707787.1"/>
    </source>
</evidence>
<organism evidence="1 2">
    <name type="scientific">Flexivirga alba</name>
    <dbReference type="NCBI Taxonomy" id="702742"/>
    <lineage>
        <taxon>Bacteria</taxon>
        <taxon>Bacillati</taxon>
        <taxon>Actinomycetota</taxon>
        <taxon>Actinomycetes</taxon>
        <taxon>Micrococcales</taxon>
        <taxon>Dermacoccaceae</taxon>
        <taxon>Flexivirga</taxon>
    </lineage>
</organism>
<sequence length="31" mass="3492">MTTEPRGWNGLYVALTRCTQELGQVVLPTTR</sequence>
<accession>A0ABW2ALT5</accession>
<dbReference type="RefSeq" id="WP_382404930.1">
    <property type="nucleotide sequence ID" value="NZ_JBHSWH010000001.1"/>
</dbReference>
<proteinExistence type="predicted"/>
<comment type="caution">
    <text evidence="1">The sequence shown here is derived from an EMBL/GenBank/DDBJ whole genome shotgun (WGS) entry which is preliminary data.</text>
</comment>